<feature type="region of interest" description="Disordered" evidence="1">
    <location>
        <begin position="586"/>
        <end position="790"/>
    </location>
</feature>
<evidence type="ECO:0000259" key="2">
    <source>
        <dbReference type="PROSITE" id="PS50011"/>
    </source>
</evidence>
<evidence type="ECO:0000256" key="1">
    <source>
        <dbReference type="SAM" id="MobiDB-lite"/>
    </source>
</evidence>
<dbReference type="AlphaFoldDB" id="A0AA39YGL8"/>
<dbReference type="GO" id="GO:0006409">
    <property type="term" value="P:tRNA export from nucleus"/>
    <property type="evidence" value="ECO:0007669"/>
    <property type="project" value="TreeGrafter"/>
</dbReference>
<feature type="compositionally biased region" description="Polar residues" evidence="1">
    <location>
        <begin position="590"/>
        <end position="603"/>
    </location>
</feature>
<comment type="caution">
    <text evidence="3">The sequence shown here is derived from an EMBL/GenBank/DDBJ whole genome shotgun (WGS) entry which is preliminary data.</text>
</comment>
<feature type="compositionally biased region" description="Low complexity" evidence="1">
    <location>
        <begin position="555"/>
        <end position="566"/>
    </location>
</feature>
<dbReference type="GO" id="GO:0005524">
    <property type="term" value="F:ATP binding"/>
    <property type="evidence" value="ECO:0007669"/>
    <property type="project" value="InterPro"/>
</dbReference>
<reference evidence="3" key="1">
    <citation type="submission" date="2023-06" db="EMBL/GenBank/DDBJ databases">
        <title>Genome-scale phylogeny and comparative genomics of the fungal order Sordariales.</title>
        <authorList>
            <consortium name="Lawrence Berkeley National Laboratory"/>
            <person name="Hensen N."/>
            <person name="Bonometti L."/>
            <person name="Westerberg I."/>
            <person name="Brannstrom I.O."/>
            <person name="Guillou S."/>
            <person name="Cros-Aarteil S."/>
            <person name="Calhoun S."/>
            <person name="Haridas S."/>
            <person name="Kuo A."/>
            <person name="Mondo S."/>
            <person name="Pangilinan J."/>
            <person name="Riley R."/>
            <person name="Labutti K."/>
            <person name="Andreopoulos B."/>
            <person name="Lipzen A."/>
            <person name="Chen C."/>
            <person name="Yanf M."/>
            <person name="Daum C."/>
            <person name="Ng V."/>
            <person name="Clum A."/>
            <person name="Steindorff A."/>
            <person name="Ohm R."/>
            <person name="Martin F."/>
            <person name="Silar P."/>
            <person name="Natvig D."/>
            <person name="Lalanne C."/>
            <person name="Gautier V."/>
            <person name="Ament-Velasquez S.L."/>
            <person name="Kruys A."/>
            <person name="Hutchinson M.I."/>
            <person name="Powell A.J."/>
            <person name="Barry K."/>
            <person name="Miller A.N."/>
            <person name="Grigoriev I.V."/>
            <person name="Debuchy R."/>
            <person name="Gladieux P."/>
            <person name="Thoren M.H."/>
            <person name="Johannesson H."/>
        </authorList>
    </citation>
    <scope>NUCLEOTIDE SEQUENCE</scope>
    <source>
        <strain evidence="3">SMH2532-1</strain>
    </source>
</reference>
<dbReference type="InterPro" id="IPR016024">
    <property type="entry name" value="ARM-type_fold"/>
</dbReference>
<dbReference type="Gene3D" id="1.25.10.10">
    <property type="entry name" value="Leucine-rich Repeat Variant"/>
    <property type="match status" value="1"/>
</dbReference>
<feature type="compositionally biased region" description="Low complexity" evidence="1">
    <location>
        <begin position="739"/>
        <end position="764"/>
    </location>
</feature>
<feature type="compositionally biased region" description="Acidic residues" evidence="1">
    <location>
        <begin position="780"/>
        <end position="790"/>
    </location>
</feature>
<sequence>MDFLKSAVASAIAKGPAFPYTFGDKVDLDPSIWTLYNGTRREDGSDCSIFSFDITANRSALPLARNALKKLRTMRHPGVIKVLDTVESDSYIYIATERLVPLRWHVKRKSLTPETAKWGLYSIAKTVKFINDDAASIHGNLKVASVYTSESGEWKLGGFEVLSSVKDDEAVIYTYGSLVPDSARYTPPELAKSGWDAIKRSPHSAVDSYEFGVLVYEVFNGSFGGSDQAGQTKNIPPSMHSSYKRLTNANPKARVSVGHFLEQGQRNGSFFDSPLIKLTDGVENLGVKSESEREAFLDDLDQLTDDFPEDFFKMKVLPELLKSVEFGGGGPKAFGVVMKIASKLSNDDFDSRVTPVVIRLFGNPDRAIRVCLLDNLPHMIDRLSQKAVTGFTDVAPVVREQTLKSVLTLISKLSDRTINGELLRYLAKTANDEQPGIRTNTTICLGKIAKNLGTSTRAKVLIAAFGRSLRDPFVHARNASLMALAVTGEYFSDEDSAVRIIPAISPLLIDKEKLIRDQAIKTMDIYLQKIRKAAASMPDSVLPPESTAAGGPRMSTPQPAETSASTATAWAGWAISSFTNKLSAAAGEIQPSSNGSQSPSLTAPPSKPRNAPSSQTASALHRQALKSPPPSAPLSRTSSSGGVGGADSFFPDAEIADDDGDAWGDMDEGNADNDFFGGSGNETPPLSSSTTLPKKETSSRTVSGSAAAPYGDDSEPDFAGWLAAQQAQKKSTVGGIKGLSKAATPAAKASTTTTVKKTLPVSKPRPAPAKKIDMKPKVTDDDDDGWGDGW</sequence>
<dbReference type="EMBL" id="JAULSV010000002">
    <property type="protein sequence ID" value="KAK0651535.1"/>
    <property type="molecule type" value="Genomic_DNA"/>
</dbReference>
<gene>
    <name evidence="3" type="ORF">B0T16DRAFT_426342</name>
</gene>
<dbReference type="InterPro" id="IPR011989">
    <property type="entry name" value="ARM-like"/>
</dbReference>
<dbReference type="SUPFAM" id="SSF56112">
    <property type="entry name" value="Protein kinase-like (PK-like)"/>
    <property type="match status" value="1"/>
</dbReference>
<organism evidence="3 4">
    <name type="scientific">Cercophora newfieldiana</name>
    <dbReference type="NCBI Taxonomy" id="92897"/>
    <lineage>
        <taxon>Eukaryota</taxon>
        <taxon>Fungi</taxon>
        <taxon>Dikarya</taxon>
        <taxon>Ascomycota</taxon>
        <taxon>Pezizomycotina</taxon>
        <taxon>Sordariomycetes</taxon>
        <taxon>Sordariomycetidae</taxon>
        <taxon>Sordariales</taxon>
        <taxon>Lasiosphaeriaceae</taxon>
        <taxon>Cercophora</taxon>
    </lineage>
</organism>
<accession>A0AA39YGL8</accession>
<dbReference type="Pfam" id="PF12717">
    <property type="entry name" value="Cnd1"/>
    <property type="match status" value="1"/>
</dbReference>
<feature type="region of interest" description="Disordered" evidence="1">
    <location>
        <begin position="537"/>
        <end position="566"/>
    </location>
</feature>
<name>A0AA39YGL8_9PEZI</name>
<dbReference type="Gene3D" id="1.10.510.10">
    <property type="entry name" value="Transferase(Phosphotransferase) domain 1"/>
    <property type="match status" value="1"/>
</dbReference>
<dbReference type="GO" id="GO:0005737">
    <property type="term" value="C:cytoplasm"/>
    <property type="evidence" value="ECO:0007669"/>
    <property type="project" value="TreeGrafter"/>
</dbReference>
<keyword evidence="4" id="KW-1185">Reference proteome</keyword>
<dbReference type="Pfam" id="PF00069">
    <property type="entry name" value="Pkinase"/>
    <property type="match status" value="1"/>
</dbReference>
<dbReference type="InterPro" id="IPR000719">
    <property type="entry name" value="Prot_kinase_dom"/>
</dbReference>
<dbReference type="GO" id="GO:0004672">
    <property type="term" value="F:protein kinase activity"/>
    <property type="evidence" value="ECO:0007669"/>
    <property type="project" value="InterPro"/>
</dbReference>
<keyword evidence="3" id="KW-0808">Transferase</keyword>
<dbReference type="InterPro" id="IPR032682">
    <property type="entry name" value="Cnd1_C"/>
</dbReference>
<feature type="compositionally biased region" description="Basic and acidic residues" evidence="1">
    <location>
        <begin position="770"/>
        <end position="779"/>
    </location>
</feature>
<proteinExistence type="predicted"/>
<dbReference type="Gene3D" id="3.30.200.20">
    <property type="entry name" value="Phosphorylase Kinase, domain 1"/>
    <property type="match status" value="1"/>
</dbReference>
<evidence type="ECO:0000313" key="3">
    <source>
        <dbReference type="EMBL" id="KAK0651535.1"/>
    </source>
</evidence>
<dbReference type="SUPFAM" id="SSF48371">
    <property type="entry name" value="ARM repeat"/>
    <property type="match status" value="1"/>
</dbReference>
<dbReference type="Proteomes" id="UP001174936">
    <property type="component" value="Unassembled WGS sequence"/>
</dbReference>
<feature type="domain" description="Protein kinase" evidence="2">
    <location>
        <begin position="1"/>
        <end position="312"/>
    </location>
</feature>
<dbReference type="PANTHER" id="PTHR12984:SF3">
    <property type="entry name" value="N-TERMINAL KINASE-LIKE PROTEIN"/>
    <property type="match status" value="1"/>
</dbReference>
<feature type="compositionally biased region" description="Polar residues" evidence="1">
    <location>
        <begin position="681"/>
        <end position="692"/>
    </location>
</feature>
<feature type="compositionally biased region" description="Acidic residues" evidence="1">
    <location>
        <begin position="654"/>
        <end position="671"/>
    </location>
</feature>
<protein>
    <submittedName>
        <fullName evidence="3">Kinase-like protein</fullName>
    </submittedName>
</protein>
<dbReference type="PANTHER" id="PTHR12984">
    <property type="entry name" value="SCY1-RELATED S/T PROTEIN KINASE-LIKE"/>
    <property type="match status" value="1"/>
</dbReference>
<dbReference type="PROSITE" id="PS50011">
    <property type="entry name" value="PROTEIN_KINASE_DOM"/>
    <property type="match status" value="1"/>
</dbReference>
<dbReference type="InterPro" id="IPR051177">
    <property type="entry name" value="CIK-Related_Protein"/>
</dbReference>
<dbReference type="InterPro" id="IPR011009">
    <property type="entry name" value="Kinase-like_dom_sf"/>
</dbReference>
<evidence type="ECO:0000313" key="4">
    <source>
        <dbReference type="Proteomes" id="UP001174936"/>
    </source>
</evidence>
<keyword evidence="3" id="KW-0418">Kinase</keyword>